<proteinExistence type="predicted"/>
<comment type="caution">
    <text evidence="1">The sequence shown here is derived from an EMBL/GenBank/DDBJ whole genome shotgun (WGS) entry which is preliminary data.</text>
</comment>
<dbReference type="SUPFAM" id="SSF47095">
    <property type="entry name" value="HMG-box"/>
    <property type="match status" value="1"/>
</dbReference>
<dbReference type="InterPro" id="IPR036910">
    <property type="entry name" value="HMG_box_dom_sf"/>
</dbReference>
<gene>
    <name evidence="1" type="ORF">RhiirA1_495435</name>
</gene>
<dbReference type="AlphaFoldDB" id="A0A2I1EMR7"/>
<organism evidence="1 2">
    <name type="scientific">Rhizophagus irregularis</name>
    <dbReference type="NCBI Taxonomy" id="588596"/>
    <lineage>
        <taxon>Eukaryota</taxon>
        <taxon>Fungi</taxon>
        <taxon>Fungi incertae sedis</taxon>
        <taxon>Mucoromycota</taxon>
        <taxon>Glomeromycotina</taxon>
        <taxon>Glomeromycetes</taxon>
        <taxon>Glomerales</taxon>
        <taxon>Glomeraceae</taxon>
        <taxon>Rhizophagus</taxon>
    </lineage>
</organism>
<evidence type="ECO:0000313" key="2">
    <source>
        <dbReference type="Proteomes" id="UP000232688"/>
    </source>
</evidence>
<dbReference type="PROSITE" id="PS50118">
    <property type="entry name" value="HMG_BOX_2"/>
    <property type="match status" value="1"/>
</dbReference>
<evidence type="ECO:0000313" key="1">
    <source>
        <dbReference type="EMBL" id="PKC58556.1"/>
    </source>
</evidence>
<dbReference type="CDD" id="cd00084">
    <property type="entry name" value="HMG-box_SF"/>
    <property type="match status" value="1"/>
</dbReference>
<dbReference type="EMBL" id="LLXH01001516">
    <property type="protein sequence ID" value="PKC58556.1"/>
    <property type="molecule type" value="Genomic_DNA"/>
</dbReference>
<protein>
    <submittedName>
        <fullName evidence="1">Uncharacterized protein</fullName>
    </submittedName>
</protein>
<dbReference type="GO" id="GO:0005634">
    <property type="term" value="C:nucleus"/>
    <property type="evidence" value="ECO:0007669"/>
    <property type="project" value="UniProtKB-UniRule"/>
</dbReference>
<sequence length="126" mass="14870">MTKYKKIRMNPSSSATITKKKKPPNGFSIFLKMYTPYIKQQFPNYSSNEIMKEAAHQWNNTPQDLKNSFLIYADDEGWIHHYARSTVPPRSSTNIFDSTKKKEKEVEKDCHHPDDDELFHKFINMP</sequence>
<dbReference type="Pfam" id="PF00505">
    <property type="entry name" value="HMG_box"/>
    <property type="match status" value="1"/>
</dbReference>
<dbReference type="GO" id="GO:0003677">
    <property type="term" value="F:DNA binding"/>
    <property type="evidence" value="ECO:0007669"/>
    <property type="project" value="UniProtKB-UniRule"/>
</dbReference>
<dbReference type="VEuPathDB" id="FungiDB:RhiirA1_495435"/>
<reference evidence="1 2" key="2">
    <citation type="submission" date="2017-10" db="EMBL/GenBank/DDBJ databases">
        <title>Genome analyses suggest a sexual origin of heterokaryosis in a supposedly ancient asexual fungus.</title>
        <authorList>
            <person name="Corradi N."/>
            <person name="Sedzielewska K."/>
            <person name="Noel J."/>
            <person name="Charron P."/>
            <person name="Farinelli L."/>
            <person name="Marton T."/>
            <person name="Kruger M."/>
            <person name="Pelin A."/>
            <person name="Brachmann A."/>
            <person name="Corradi N."/>
        </authorList>
    </citation>
    <scope>NUCLEOTIDE SEQUENCE [LARGE SCALE GENOMIC DNA]</scope>
    <source>
        <strain evidence="1 2">A1</strain>
    </source>
</reference>
<dbReference type="InterPro" id="IPR009071">
    <property type="entry name" value="HMG_box_dom"/>
</dbReference>
<dbReference type="Proteomes" id="UP000232688">
    <property type="component" value="Unassembled WGS sequence"/>
</dbReference>
<dbReference type="VEuPathDB" id="FungiDB:RhiirFUN_017173"/>
<dbReference type="VEuPathDB" id="FungiDB:FUN_013905"/>
<dbReference type="OrthoDB" id="2304621at2759"/>
<accession>A0A2I1EMR7</accession>
<reference evidence="1 2" key="1">
    <citation type="submission" date="2017-10" db="EMBL/GenBank/DDBJ databases">
        <title>Extensive intraspecific genome diversity in a model arbuscular mycorrhizal fungus.</title>
        <authorList>
            <person name="Chen E.C.H."/>
            <person name="Morin E."/>
            <person name="Baudet D."/>
            <person name="Noel J."/>
            <person name="Ndikumana S."/>
            <person name="Charron P."/>
            <person name="St-Onge C."/>
            <person name="Giorgi J."/>
            <person name="Grigoriev I.V."/>
            <person name="Roux C."/>
            <person name="Martin F.M."/>
            <person name="Corradi N."/>
        </authorList>
    </citation>
    <scope>NUCLEOTIDE SEQUENCE [LARGE SCALE GENOMIC DNA]</scope>
    <source>
        <strain evidence="1 2">A1</strain>
    </source>
</reference>
<name>A0A2I1EMR7_9GLOM</name>
<dbReference type="Gene3D" id="1.10.30.10">
    <property type="entry name" value="High mobility group box domain"/>
    <property type="match status" value="1"/>
</dbReference>